<keyword evidence="6" id="KW-1185">Reference proteome</keyword>
<dbReference type="GO" id="GO:0003712">
    <property type="term" value="F:transcription coregulator activity"/>
    <property type="evidence" value="ECO:0007669"/>
    <property type="project" value="TreeGrafter"/>
</dbReference>
<dbReference type="GO" id="GO:0000118">
    <property type="term" value="C:histone deacetylase complex"/>
    <property type="evidence" value="ECO:0007669"/>
    <property type="project" value="TreeGrafter"/>
</dbReference>
<evidence type="ECO:0000313" key="5">
    <source>
        <dbReference type="EMBL" id="CAF0825810.1"/>
    </source>
</evidence>
<evidence type="ECO:0000256" key="3">
    <source>
        <dbReference type="ARBA" id="ARBA00023242"/>
    </source>
</evidence>
<dbReference type="Gene3D" id="2.60.120.650">
    <property type="entry name" value="Cupin"/>
    <property type="match status" value="1"/>
</dbReference>
<reference evidence="5" key="1">
    <citation type="submission" date="2021-02" db="EMBL/GenBank/DDBJ databases">
        <authorList>
            <person name="Nowell W R."/>
        </authorList>
    </citation>
    <scope>NUCLEOTIDE SEQUENCE</scope>
    <source>
        <strain evidence="5">Ploen Becks lab</strain>
    </source>
</reference>
<dbReference type="OrthoDB" id="2423195at2759"/>
<dbReference type="GO" id="GO:0046872">
    <property type="term" value="F:metal ion binding"/>
    <property type="evidence" value="ECO:0007669"/>
    <property type="project" value="UniProtKB-KW"/>
</dbReference>
<proteinExistence type="predicted"/>
<dbReference type="Proteomes" id="UP000663879">
    <property type="component" value="Unassembled WGS sequence"/>
</dbReference>
<name>A0A813UNB2_9BILA</name>
<organism evidence="5 6">
    <name type="scientific">Brachionus calyciflorus</name>
    <dbReference type="NCBI Taxonomy" id="104777"/>
    <lineage>
        <taxon>Eukaryota</taxon>
        <taxon>Metazoa</taxon>
        <taxon>Spiralia</taxon>
        <taxon>Gnathifera</taxon>
        <taxon>Rotifera</taxon>
        <taxon>Eurotatoria</taxon>
        <taxon>Monogononta</taxon>
        <taxon>Pseudotrocha</taxon>
        <taxon>Ploima</taxon>
        <taxon>Brachionidae</taxon>
        <taxon>Brachionus</taxon>
    </lineage>
</organism>
<dbReference type="PANTHER" id="PTHR12549">
    <property type="entry name" value="JMJC DOMAIN-CONTAINING HISTONE DEMETHYLATION PROTEIN"/>
    <property type="match status" value="1"/>
</dbReference>
<dbReference type="Pfam" id="PF02373">
    <property type="entry name" value="JmjC"/>
    <property type="match status" value="1"/>
</dbReference>
<evidence type="ECO:0000313" key="6">
    <source>
        <dbReference type="Proteomes" id="UP000663879"/>
    </source>
</evidence>
<keyword evidence="3" id="KW-0539">Nucleus</keyword>
<comment type="subcellular location">
    <subcellularLocation>
        <location evidence="1">Nucleus</location>
    </subcellularLocation>
</comment>
<dbReference type="PANTHER" id="PTHR12549:SF38">
    <property type="entry name" value="JMJC DOMAIN-CONTAINING HISTONE DEMETHYLASE 2, ISOFORM A"/>
    <property type="match status" value="1"/>
</dbReference>
<dbReference type="PROSITE" id="PS51184">
    <property type="entry name" value="JMJC"/>
    <property type="match status" value="1"/>
</dbReference>
<dbReference type="GO" id="GO:0000785">
    <property type="term" value="C:chromatin"/>
    <property type="evidence" value="ECO:0007669"/>
    <property type="project" value="TreeGrafter"/>
</dbReference>
<evidence type="ECO:0000259" key="4">
    <source>
        <dbReference type="PROSITE" id="PS51184"/>
    </source>
</evidence>
<dbReference type="SMART" id="SM00558">
    <property type="entry name" value="JmjC"/>
    <property type="match status" value="1"/>
</dbReference>
<dbReference type="InterPro" id="IPR003347">
    <property type="entry name" value="JmjC_dom"/>
</dbReference>
<gene>
    <name evidence="5" type="ORF">OXX778_LOCUS7710</name>
</gene>
<dbReference type="InterPro" id="IPR045109">
    <property type="entry name" value="LSDs-like"/>
</dbReference>
<protein>
    <recommendedName>
        <fullName evidence="4">JmjC domain-containing protein</fullName>
    </recommendedName>
</protein>
<comment type="caution">
    <text evidence="5">The sequence shown here is derived from an EMBL/GenBank/DDBJ whole genome shotgun (WGS) entry which is preliminary data.</text>
</comment>
<dbReference type="AlphaFoldDB" id="A0A813UNB2"/>
<dbReference type="GO" id="GO:0006357">
    <property type="term" value="P:regulation of transcription by RNA polymerase II"/>
    <property type="evidence" value="ECO:0007669"/>
    <property type="project" value="TreeGrafter"/>
</dbReference>
<evidence type="ECO:0000256" key="2">
    <source>
        <dbReference type="ARBA" id="ARBA00022723"/>
    </source>
</evidence>
<accession>A0A813UNB2</accession>
<keyword evidence="2" id="KW-0479">Metal-binding</keyword>
<dbReference type="EMBL" id="CAJNOC010001005">
    <property type="protein sequence ID" value="CAF0825810.1"/>
    <property type="molecule type" value="Genomic_DNA"/>
</dbReference>
<dbReference type="SUPFAM" id="SSF51197">
    <property type="entry name" value="Clavaminate synthase-like"/>
    <property type="match status" value="1"/>
</dbReference>
<evidence type="ECO:0000256" key="1">
    <source>
        <dbReference type="ARBA" id="ARBA00004123"/>
    </source>
</evidence>
<feature type="domain" description="JmjC" evidence="4">
    <location>
        <begin position="234"/>
        <end position="425"/>
    </location>
</feature>
<dbReference type="GO" id="GO:0032454">
    <property type="term" value="F:histone H3K9 demethylase activity"/>
    <property type="evidence" value="ECO:0007669"/>
    <property type="project" value="InterPro"/>
</dbReference>
<dbReference type="GO" id="GO:0031490">
    <property type="term" value="F:chromatin DNA binding"/>
    <property type="evidence" value="ECO:0007669"/>
    <property type="project" value="TreeGrafter"/>
</dbReference>
<sequence>MTPGDKDINDGNFERKIIAVDFMDIEQVYQIPEAYEFISNKDDCQYKVLQILNDDFKEIVSHEIAFKNKFSKNVLESLVKKTDEVLNKTKFNGNDFKTYENIDNVEHVIFDVRTLSLREKISDNYIFKQVLSLWSKKKVLVAKNAYYANGRDSPKWNLDEFSKKLGTNTAQIIDFTKKKKEQRTDTLQNFFSDFTKAGNVLKFSEWAKITTLKEASLELYNDYCAILPCKQFTSPTGNMNLIANLPVDCCPPDIGPKIFAGSKDSYTNLHIDISDAVNILFYANELEKDKKESLKEFLLKSNCDKLYIERLESETPGAIWHIFSDSDVPVISKYLNGAKFRTKKRSKEINPIHSVNYYLDDRMIDELSKINVKPIIVIQFVGDAVLVPSGFPHQVKNLNHCIKLATDFISPYSFKNCLKTSKEFAAERIEDKLQLKNVLLHTIKRILYSLEMNSEKGLLCDFNFTSKILENFDQQIFLQSSVIDAYWTSLIRNKEKNNTLLLPYSIGEGVFSDSLPNFDLDDISRFNLKKFDLFISAFMTEDHWCFIYANKLKKNFYFFDPFVSDDQWKSEEFCDKIKTYFEKFTLKLIYQLLNQTSVCQPCTSECSTRCGHSKCAKKCSEPCLNSCEHFKCNKKCFELCDRAPCNEPCSLLLPCDHKCIGLCGEPCPKRCRTCHPFEKSEIFFGNEQDENARFILLVDCNHNIEVEAMDKWINDNYGLESKLETKLDDVKNEVQRPVCPICRTVITLSKRYSNQIKSIMSTIEKIKLKYHGSVFENKETRNDLVRQFTHLKNLPFYSKENNKLVDLFLDQLGKKYNCPSKYTLTKISNTFQVYARLLEIKYCKYSIEVNNLANENELIDYELLVCINQLYSNNSLQLINHGQQMNDINNE</sequence>